<accession>A0ABX8TGM7</accession>
<dbReference type="RefSeq" id="WP_201101203.1">
    <property type="nucleotide sequence ID" value="NZ_BAAAEE010000013.1"/>
</dbReference>
<protein>
    <submittedName>
        <fullName evidence="1">Uncharacterized protein</fullName>
    </submittedName>
</protein>
<dbReference type="GeneID" id="94376276"/>
<dbReference type="Proteomes" id="UP000824334">
    <property type="component" value="Chromosome"/>
</dbReference>
<dbReference type="EMBL" id="CP080034">
    <property type="protein sequence ID" value="QYC09580.1"/>
    <property type="molecule type" value="Genomic_DNA"/>
</dbReference>
<evidence type="ECO:0000313" key="1">
    <source>
        <dbReference type="EMBL" id="QYC09580.1"/>
    </source>
</evidence>
<keyword evidence="2" id="KW-1185">Reference proteome</keyword>
<dbReference type="PROSITE" id="PS51257">
    <property type="entry name" value="PROKAR_LIPOPROTEIN"/>
    <property type="match status" value="1"/>
</dbReference>
<proteinExistence type="predicted"/>
<reference evidence="1 2" key="1">
    <citation type="submission" date="2021-07" db="EMBL/GenBank/DDBJ databases">
        <title>Isolation and characterization of bacteria from a gold mining with a capacity of golden bioaccumulation.</title>
        <authorList>
            <person name="Yang X.J."/>
        </authorList>
    </citation>
    <scope>NUCLEOTIDE SEQUENCE [LARGE SCALE GENOMIC DNA]</scope>
    <source>
        <strain evidence="1 2">Au29</strain>
    </source>
</reference>
<evidence type="ECO:0000313" key="2">
    <source>
        <dbReference type="Proteomes" id="UP000824334"/>
    </source>
</evidence>
<sequence length="175" mass="18608">MPAKTAVHPRDHRPAWSLLLAGAAAACLALAGSVVRAEDAGTRPVLSAEPYRTLSVNIPLNSGDEAGHWIEWLVRAKAGTPILYSWSVSGVTEPEEFYSDLFGHGVEPGTGEDVSYQKFSGLFSNGAVTVPYDGLHGWYFKNDSAGAVVVHLRLSGDFEVVSAEELAAIQAADEP</sequence>
<organism evidence="1 2">
    <name type="scientific">Brevundimonas nasdae</name>
    <dbReference type="NCBI Taxonomy" id="172043"/>
    <lineage>
        <taxon>Bacteria</taxon>
        <taxon>Pseudomonadati</taxon>
        <taxon>Pseudomonadota</taxon>
        <taxon>Alphaproteobacteria</taxon>
        <taxon>Caulobacterales</taxon>
        <taxon>Caulobacteraceae</taxon>
        <taxon>Brevundimonas</taxon>
    </lineage>
</organism>
<gene>
    <name evidence="1" type="ORF">KWG56_13400</name>
</gene>
<name>A0ABX8TGM7_9CAUL</name>